<dbReference type="Proteomes" id="UP000076079">
    <property type="component" value="Chromosome"/>
</dbReference>
<protein>
    <submittedName>
        <fullName evidence="1">Uncharacterized protein</fullName>
    </submittedName>
</protein>
<reference evidence="2" key="2">
    <citation type="submission" date="2016-04" db="EMBL/GenBank/DDBJ databases">
        <title>First Complete Genome Sequence of a Subdivision 6 Acidobacterium.</title>
        <authorList>
            <person name="Huang S."/>
            <person name="Vieira S."/>
            <person name="Bunk B."/>
            <person name="Riedel T."/>
            <person name="Sproeer C."/>
            <person name="Overmann J."/>
        </authorList>
    </citation>
    <scope>NUCLEOTIDE SEQUENCE [LARGE SCALE GENOMIC DNA]</scope>
    <source>
        <strain evidence="2">DSM 100886 HEG_-6_39</strain>
    </source>
</reference>
<dbReference type="EMBL" id="CP015136">
    <property type="protein sequence ID" value="AMY12427.1"/>
    <property type="molecule type" value="Genomic_DNA"/>
</dbReference>
<sequence length="31" mass="3601">MTQPIEIPQLVLLFFGALLLWAFVRRDRGSL</sequence>
<evidence type="ECO:0000313" key="2">
    <source>
        <dbReference type="Proteomes" id="UP000076079"/>
    </source>
</evidence>
<dbReference type="KEGG" id="abac:LuPra_05702"/>
<dbReference type="AlphaFoldDB" id="A0A143PUL3"/>
<reference evidence="1 2" key="1">
    <citation type="journal article" date="2016" name="Genome Announc.">
        <title>First Complete Genome Sequence of a Subdivision 6 Acidobacterium Strain.</title>
        <authorList>
            <person name="Huang S."/>
            <person name="Vieira S."/>
            <person name="Bunk B."/>
            <person name="Riedel T."/>
            <person name="Sproer C."/>
            <person name="Overmann J."/>
        </authorList>
    </citation>
    <scope>NUCLEOTIDE SEQUENCE [LARGE SCALE GENOMIC DNA]</scope>
    <source>
        <strain evidence="2">DSM 100886 HEG_-6_39</strain>
    </source>
</reference>
<name>A0A143PUL3_LUTPR</name>
<accession>A0A143PUL3</accession>
<gene>
    <name evidence="1" type="ORF">LuPra_05702</name>
</gene>
<organism evidence="1 2">
    <name type="scientific">Luteitalea pratensis</name>
    <dbReference type="NCBI Taxonomy" id="1855912"/>
    <lineage>
        <taxon>Bacteria</taxon>
        <taxon>Pseudomonadati</taxon>
        <taxon>Acidobacteriota</taxon>
        <taxon>Vicinamibacteria</taxon>
        <taxon>Vicinamibacterales</taxon>
        <taxon>Vicinamibacteraceae</taxon>
        <taxon>Luteitalea</taxon>
    </lineage>
</organism>
<proteinExistence type="predicted"/>
<evidence type="ECO:0000313" key="1">
    <source>
        <dbReference type="EMBL" id="AMY12427.1"/>
    </source>
</evidence>
<keyword evidence="2" id="KW-1185">Reference proteome</keyword>